<evidence type="ECO:0000256" key="2">
    <source>
        <dbReference type="ARBA" id="ARBA00023125"/>
    </source>
</evidence>
<accession>A0ABM7T6H1</accession>
<reference evidence="8" key="1">
    <citation type="submission" date="2021-07" db="EMBL/GenBank/DDBJ databases">
        <title>Complete genome sequencing of a Clostridium isolate.</title>
        <authorList>
            <person name="Ueki A."/>
            <person name="Tonouchi A."/>
        </authorList>
    </citation>
    <scope>NUCLEOTIDE SEQUENCE [LARGE SCALE GENOMIC DNA]</scope>
    <source>
        <strain evidence="8">C5S11</strain>
    </source>
</reference>
<feature type="domain" description="Tyr recombinase" evidence="5">
    <location>
        <begin position="140"/>
        <end position="324"/>
    </location>
</feature>
<organism evidence="7 8">
    <name type="scientific">Clostridium gelidum</name>
    <dbReference type="NCBI Taxonomy" id="704125"/>
    <lineage>
        <taxon>Bacteria</taxon>
        <taxon>Bacillati</taxon>
        <taxon>Bacillota</taxon>
        <taxon>Clostridia</taxon>
        <taxon>Eubacteriales</taxon>
        <taxon>Clostridiaceae</taxon>
        <taxon>Clostridium</taxon>
    </lineage>
</organism>
<dbReference type="PANTHER" id="PTHR30349:SF64">
    <property type="entry name" value="PROPHAGE INTEGRASE INTD-RELATED"/>
    <property type="match status" value="1"/>
</dbReference>
<dbReference type="Gene3D" id="1.10.150.130">
    <property type="match status" value="1"/>
</dbReference>
<evidence type="ECO:0000259" key="6">
    <source>
        <dbReference type="PROSITE" id="PS51900"/>
    </source>
</evidence>
<dbReference type="EMBL" id="AP024849">
    <property type="protein sequence ID" value="BCZ46863.1"/>
    <property type="molecule type" value="Genomic_DNA"/>
</dbReference>
<dbReference type="Proteomes" id="UP000824633">
    <property type="component" value="Chromosome"/>
</dbReference>
<protein>
    <recommendedName>
        <fullName evidence="9">Integrase</fullName>
    </recommendedName>
</protein>
<evidence type="ECO:0000259" key="5">
    <source>
        <dbReference type="PROSITE" id="PS51898"/>
    </source>
</evidence>
<gene>
    <name evidence="7" type="ORF">psyc5s11_29300</name>
</gene>
<evidence type="ECO:0000256" key="4">
    <source>
        <dbReference type="PROSITE-ProRule" id="PRU01248"/>
    </source>
</evidence>
<dbReference type="InterPro" id="IPR013762">
    <property type="entry name" value="Integrase-like_cat_sf"/>
</dbReference>
<comment type="similarity">
    <text evidence="1">Belongs to the 'phage' integrase family.</text>
</comment>
<evidence type="ECO:0008006" key="9">
    <source>
        <dbReference type="Google" id="ProtNLM"/>
    </source>
</evidence>
<dbReference type="SUPFAM" id="SSF56349">
    <property type="entry name" value="DNA breaking-rejoining enzymes"/>
    <property type="match status" value="1"/>
</dbReference>
<dbReference type="PROSITE" id="PS51898">
    <property type="entry name" value="TYR_RECOMBINASE"/>
    <property type="match status" value="1"/>
</dbReference>
<keyword evidence="8" id="KW-1185">Reference proteome</keyword>
<sequence>MPKISKRIYDFDESINDFMIHCTNKDLTKKTMKSYEGTLKLFAKYLADEVNIFTPLKVTTKHLKDYLEFTKNKGKYSYVVDINSLKSNNPSARGDFGKQVSMYTVNNYLRNIKVYFTWLYDNEVIKSNPTVQIRAYKHSRKPKDEIKDVDFNRIIKSLDLTSYAEYRDYVILQLLMDTGMRIGETLNLNSDNVLIEKKAIFIPAEIAKGRKDRYVFFSTIMQGILRKWIDYKERYFDTEYVFTSSRGSNFNVMNFEKNLKKYCIRAKLDKSITCHQVRNNFAKRFLLSGGDIFILSKILGHSSVTVTEQAYLDVTAEDIRKSYQKFSPLENMKK</sequence>
<dbReference type="CDD" id="cd00397">
    <property type="entry name" value="DNA_BRE_C"/>
    <property type="match status" value="1"/>
</dbReference>
<dbReference type="Pfam" id="PF00589">
    <property type="entry name" value="Phage_integrase"/>
    <property type="match status" value="1"/>
</dbReference>
<dbReference type="RefSeq" id="WP_224033262.1">
    <property type="nucleotide sequence ID" value="NZ_AP024849.1"/>
</dbReference>
<dbReference type="InterPro" id="IPR011010">
    <property type="entry name" value="DNA_brk_join_enz"/>
</dbReference>
<proteinExistence type="inferred from homology"/>
<dbReference type="Gene3D" id="1.10.443.10">
    <property type="entry name" value="Intergrase catalytic core"/>
    <property type="match status" value="1"/>
</dbReference>
<keyword evidence="2 4" id="KW-0238">DNA-binding</keyword>
<dbReference type="PANTHER" id="PTHR30349">
    <property type="entry name" value="PHAGE INTEGRASE-RELATED"/>
    <property type="match status" value="1"/>
</dbReference>
<evidence type="ECO:0000313" key="7">
    <source>
        <dbReference type="EMBL" id="BCZ46863.1"/>
    </source>
</evidence>
<dbReference type="InterPro" id="IPR044068">
    <property type="entry name" value="CB"/>
</dbReference>
<evidence type="ECO:0000256" key="3">
    <source>
        <dbReference type="ARBA" id="ARBA00023172"/>
    </source>
</evidence>
<dbReference type="InterPro" id="IPR010998">
    <property type="entry name" value="Integrase_recombinase_N"/>
</dbReference>
<name>A0ABM7T6H1_9CLOT</name>
<dbReference type="InterPro" id="IPR002104">
    <property type="entry name" value="Integrase_catalytic"/>
</dbReference>
<evidence type="ECO:0000256" key="1">
    <source>
        <dbReference type="ARBA" id="ARBA00008857"/>
    </source>
</evidence>
<evidence type="ECO:0000313" key="8">
    <source>
        <dbReference type="Proteomes" id="UP000824633"/>
    </source>
</evidence>
<keyword evidence="3" id="KW-0233">DNA recombination</keyword>
<dbReference type="InterPro" id="IPR050090">
    <property type="entry name" value="Tyrosine_recombinase_XerCD"/>
</dbReference>
<feature type="domain" description="Core-binding (CB)" evidence="6">
    <location>
        <begin position="9"/>
        <end position="120"/>
    </location>
</feature>
<dbReference type="PROSITE" id="PS51900">
    <property type="entry name" value="CB"/>
    <property type="match status" value="1"/>
</dbReference>